<dbReference type="STRING" id="84521.SAMN04487994_101921"/>
<comment type="function">
    <text evidence="3">A probable RNA chaperone. Forms a complex with KhpB which binds to cellular RNA and controls its expression. Plays a role in peptidoglycan (PG) homeostasis and cell length regulation.</text>
</comment>
<gene>
    <name evidence="3" type="primary">khpA</name>
    <name evidence="4" type="ORF">CJ205_00790</name>
</gene>
<dbReference type="PANTHER" id="PTHR34654:SF1">
    <property type="entry name" value="RNA-BINDING PROTEIN KHPA"/>
    <property type="match status" value="1"/>
</dbReference>
<dbReference type="InterPro" id="IPR020627">
    <property type="entry name" value="KhpA"/>
</dbReference>
<protein>
    <recommendedName>
        <fullName evidence="3">RNA-binding protein KhpA</fullName>
    </recommendedName>
    <alternativeName>
        <fullName evidence="3">KH-domain protein A</fullName>
    </alternativeName>
</protein>
<dbReference type="GO" id="GO:0009252">
    <property type="term" value="P:peptidoglycan biosynthetic process"/>
    <property type="evidence" value="ECO:0007669"/>
    <property type="project" value="UniProtKB-UniRule"/>
</dbReference>
<dbReference type="HAMAP" id="MF_00088">
    <property type="entry name" value="KhpA"/>
    <property type="match status" value="1"/>
</dbReference>
<dbReference type="Proteomes" id="UP000235682">
    <property type="component" value="Unassembled WGS sequence"/>
</dbReference>
<keyword evidence="3" id="KW-0143">Chaperone</keyword>
<reference evidence="4 5" key="1">
    <citation type="submission" date="2017-09" db="EMBL/GenBank/DDBJ databases">
        <title>Bacterial strain isolated from the female urinary microbiota.</title>
        <authorList>
            <person name="Thomas-White K."/>
            <person name="Kumar N."/>
            <person name="Forster S."/>
            <person name="Putonti C."/>
            <person name="Lawley T."/>
            <person name="Wolfe A.J."/>
        </authorList>
    </citation>
    <scope>NUCLEOTIDE SEQUENCE [LARGE SCALE GENOMIC DNA]</scope>
    <source>
        <strain evidence="4 5">UMB0852</strain>
    </source>
</reference>
<comment type="subunit">
    <text evidence="3">Forms a complex with KhpB.</text>
</comment>
<keyword evidence="2 3" id="KW-0694">RNA-binding</keyword>
<evidence type="ECO:0000313" key="4">
    <source>
        <dbReference type="EMBL" id="PMC59272.1"/>
    </source>
</evidence>
<keyword evidence="1 3" id="KW-0963">Cytoplasm</keyword>
<name>A0A1G8LD80_9LACT</name>
<keyword evidence="3" id="KW-0961">Cell wall biogenesis/degradation</keyword>
<comment type="caution">
    <text evidence="4">The sequence shown here is derived from an EMBL/GenBank/DDBJ whole genome shotgun (WGS) entry which is preliminary data.</text>
</comment>
<evidence type="ECO:0000313" key="5">
    <source>
        <dbReference type="Proteomes" id="UP000235682"/>
    </source>
</evidence>
<dbReference type="GO" id="GO:0008360">
    <property type="term" value="P:regulation of cell shape"/>
    <property type="evidence" value="ECO:0007669"/>
    <property type="project" value="UniProtKB-KW"/>
</dbReference>
<sequence length="82" mass="9487">MSTVRSLIETIVEPLVEYPEQVKLDLNETDQFNEYRLTLHQEDVGRVIGRRGRVARAIRTIVYSAKSDNGKRTRLIIEDDKA</sequence>
<dbReference type="PANTHER" id="PTHR34654">
    <property type="entry name" value="UPF0109 PROTEIN SCO5592"/>
    <property type="match status" value="1"/>
</dbReference>
<dbReference type="RefSeq" id="WP_092085186.1">
    <property type="nucleotide sequence ID" value="NZ_FNEL01000019.1"/>
</dbReference>
<evidence type="ECO:0000256" key="3">
    <source>
        <dbReference type="HAMAP-Rule" id="MF_00088"/>
    </source>
</evidence>
<dbReference type="Gene3D" id="3.30.300.20">
    <property type="match status" value="1"/>
</dbReference>
<comment type="subcellular location">
    <subcellularLocation>
        <location evidence="3">Cytoplasm</location>
    </subcellularLocation>
</comment>
<dbReference type="GO" id="GO:0005737">
    <property type="term" value="C:cytoplasm"/>
    <property type="evidence" value="ECO:0007669"/>
    <property type="project" value="UniProtKB-SubCell"/>
</dbReference>
<evidence type="ECO:0000256" key="1">
    <source>
        <dbReference type="ARBA" id="ARBA00022490"/>
    </source>
</evidence>
<evidence type="ECO:0000256" key="2">
    <source>
        <dbReference type="ARBA" id="ARBA00022884"/>
    </source>
</evidence>
<organism evidence="4 5">
    <name type="scientific">Dolosicoccus paucivorans</name>
    <dbReference type="NCBI Taxonomy" id="84521"/>
    <lineage>
        <taxon>Bacteria</taxon>
        <taxon>Bacillati</taxon>
        <taxon>Bacillota</taxon>
        <taxon>Bacilli</taxon>
        <taxon>Lactobacillales</taxon>
        <taxon>Aerococcaceae</taxon>
        <taxon>Dolosicoccus</taxon>
    </lineage>
</organism>
<dbReference type="GO" id="GO:0003723">
    <property type="term" value="F:RNA binding"/>
    <property type="evidence" value="ECO:0007669"/>
    <property type="project" value="UniProtKB-UniRule"/>
</dbReference>
<dbReference type="InterPro" id="IPR015946">
    <property type="entry name" value="KH_dom-like_a/b"/>
</dbReference>
<dbReference type="EMBL" id="PNHE01000001">
    <property type="protein sequence ID" value="PMC59272.1"/>
    <property type="molecule type" value="Genomic_DNA"/>
</dbReference>
<proteinExistence type="inferred from homology"/>
<dbReference type="OrthoDB" id="9812389at2"/>
<accession>A0A1G8LD80</accession>
<dbReference type="Pfam" id="PF13083">
    <property type="entry name" value="KH_KhpA-B"/>
    <property type="match status" value="1"/>
</dbReference>
<keyword evidence="5" id="KW-1185">Reference proteome</keyword>
<keyword evidence="3" id="KW-0133">Cell shape</keyword>
<dbReference type="AlphaFoldDB" id="A0A1G8LD80"/>
<dbReference type="CDD" id="cd22533">
    <property type="entry name" value="KH-II_YlqC-like"/>
    <property type="match status" value="1"/>
</dbReference>
<dbReference type="GO" id="GO:0071555">
    <property type="term" value="P:cell wall organization"/>
    <property type="evidence" value="ECO:0007669"/>
    <property type="project" value="UniProtKB-KW"/>
</dbReference>
<comment type="similarity">
    <text evidence="3">Belongs to the KhpA RNA-binding protein family.</text>
</comment>